<feature type="transmembrane region" description="Helical" evidence="8">
    <location>
        <begin position="246"/>
        <end position="264"/>
    </location>
</feature>
<keyword evidence="5 8" id="KW-1133">Transmembrane helix</keyword>
<comment type="subcellular location">
    <subcellularLocation>
        <location evidence="1">Membrane</location>
        <topology evidence="1">Multi-pass membrane protein</topology>
    </subcellularLocation>
</comment>
<feature type="transmembrane region" description="Helical" evidence="8">
    <location>
        <begin position="309"/>
        <end position="331"/>
    </location>
</feature>
<dbReference type="Proteomes" id="UP000708208">
    <property type="component" value="Unassembled WGS sequence"/>
</dbReference>
<dbReference type="GO" id="GO:0005886">
    <property type="term" value="C:plasma membrane"/>
    <property type="evidence" value="ECO:0007669"/>
    <property type="project" value="TreeGrafter"/>
</dbReference>
<evidence type="ECO:0000313" key="9">
    <source>
        <dbReference type="EMBL" id="CAG7729548.1"/>
    </source>
</evidence>
<keyword evidence="10" id="KW-1185">Reference proteome</keyword>
<feature type="transmembrane region" description="Helical" evidence="8">
    <location>
        <begin position="111"/>
        <end position="131"/>
    </location>
</feature>
<keyword evidence="7" id="KW-0325">Glycoprotein</keyword>
<feature type="non-terminal residue" evidence="9">
    <location>
        <position position="1"/>
    </location>
</feature>
<dbReference type="GO" id="GO:0005764">
    <property type="term" value="C:lysosome"/>
    <property type="evidence" value="ECO:0007669"/>
    <property type="project" value="TreeGrafter"/>
</dbReference>
<feature type="transmembrane region" description="Helical" evidence="8">
    <location>
        <begin position="368"/>
        <end position="389"/>
    </location>
</feature>
<evidence type="ECO:0000256" key="2">
    <source>
        <dbReference type="ARBA" id="ARBA00006618"/>
    </source>
</evidence>
<dbReference type="InterPro" id="IPR025958">
    <property type="entry name" value="SID1_TM_fam"/>
</dbReference>
<feature type="transmembrane region" description="Helical" evidence="8">
    <location>
        <begin position="454"/>
        <end position="475"/>
    </location>
</feature>
<dbReference type="OrthoDB" id="416618at2759"/>
<feature type="transmembrane region" description="Helical" evidence="8">
    <location>
        <begin position="188"/>
        <end position="208"/>
    </location>
</feature>
<feature type="transmembrane region" description="Helical" evidence="8">
    <location>
        <begin position="220"/>
        <end position="240"/>
    </location>
</feature>
<keyword evidence="3 8" id="KW-0812">Transmembrane</keyword>
<dbReference type="PANTHER" id="PTHR12185">
    <property type="entry name" value="SID1 TRANSMEMBRANE FAMILY MEMEBER"/>
    <property type="match status" value="1"/>
</dbReference>
<feature type="transmembrane region" description="Helical" evidence="8">
    <location>
        <begin position="337"/>
        <end position="356"/>
    </location>
</feature>
<name>A0A8J2JY18_9HEXA</name>
<evidence type="ECO:0000313" key="10">
    <source>
        <dbReference type="Proteomes" id="UP000708208"/>
    </source>
</evidence>
<feature type="transmembrane region" description="Helical" evidence="8">
    <location>
        <begin position="162"/>
        <end position="182"/>
    </location>
</feature>
<dbReference type="GO" id="GO:0051033">
    <property type="term" value="F:RNA transmembrane transporter activity"/>
    <property type="evidence" value="ECO:0007669"/>
    <property type="project" value="TreeGrafter"/>
</dbReference>
<sequence>ESSVQQVSVRFRSVAGLIRTPPRTNFTNTEQYDIPWLRMDAFIRTRKVKKSLDRIYILIGAVGIFYGLPTVQLLYTYHEISESESTGQTDLCYRNYLCSHRILSWDDFNHIYSNIVYVLLAVVFCIFVRLYEKKVQGLEVKWQEQGVRKGDIGQGVGHQFGIFYGLGSALGFVGILSGVYHICPTEITFQFDTSFMFILAALSTIKIYQFRHPNRICPNNTLGLLALVSFISVGGIHLGSKIYEEVFIVLHVAMIVTLSVYLYYIGYIRDEENRPITNISIFRKSEILQKFRNDPLALFKPDHRTRLSFLIPLILFNLAICIGIVTKILGASPFPSYLVYIFAGNMMFYFSYYCVMKVYHGEAFNIQFIQPFIYLIFSLVLGSLGMKFFSEVKSNSSLSPAESRIYNGPCLEILWSFYDTHDAWHFLSAGSIFFFFMTLLTLDEGIILKPRQEIVAFCNQASVIYIISPSTIFSINNL</sequence>
<accession>A0A8J2JY18</accession>
<dbReference type="PANTHER" id="PTHR12185:SF14">
    <property type="entry name" value="CHOLESTEROL UPTAKE PROTEIN 1"/>
    <property type="match status" value="1"/>
</dbReference>
<evidence type="ECO:0000256" key="4">
    <source>
        <dbReference type="ARBA" id="ARBA00022729"/>
    </source>
</evidence>
<evidence type="ECO:0000256" key="5">
    <source>
        <dbReference type="ARBA" id="ARBA00022989"/>
    </source>
</evidence>
<comment type="caution">
    <text evidence="9">The sequence shown here is derived from an EMBL/GenBank/DDBJ whole genome shotgun (WGS) entry which is preliminary data.</text>
</comment>
<evidence type="ECO:0000256" key="3">
    <source>
        <dbReference type="ARBA" id="ARBA00022692"/>
    </source>
</evidence>
<organism evidence="9 10">
    <name type="scientific">Allacma fusca</name>
    <dbReference type="NCBI Taxonomy" id="39272"/>
    <lineage>
        <taxon>Eukaryota</taxon>
        <taxon>Metazoa</taxon>
        <taxon>Ecdysozoa</taxon>
        <taxon>Arthropoda</taxon>
        <taxon>Hexapoda</taxon>
        <taxon>Collembola</taxon>
        <taxon>Symphypleona</taxon>
        <taxon>Sminthuridae</taxon>
        <taxon>Allacma</taxon>
    </lineage>
</organism>
<dbReference type="AlphaFoldDB" id="A0A8J2JY18"/>
<dbReference type="EMBL" id="CAJVCH010180219">
    <property type="protein sequence ID" value="CAG7729548.1"/>
    <property type="molecule type" value="Genomic_DNA"/>
</dbReference>
<comment type="similarity">
    <text evidence="2">Belongs to the SID1 family.</text>
</comment>
<gene>
    <name evidence="9" type="ORF">AFUS01_LOCUS18251</name>
</gene>
<dbReference type="Pfam" id="PF13965">
    <property type="entry name" value="SID-1_RNA_chan"/>
    <property type="match status" value="1"/>
</dbReference>
<proteinExistence type="inferred from homology"/>
<protein>
    <submittedName>
        <fullName evidence="9">Uncharacterized protein</fullName>
    </submittedName>
</protein>
<evidence type="ECO:0000256" key="6">
    <source>
        <dbReference type="ARBA" id="ARBA00023136"/>
    </source>
</evidence>
<reference evidence="9" key="1">
    <citation type="submission" date="2021-06" db="EMBL/GenBank/DDBJ databases">
        <authorList>
            <person name="Hodson N. C."/>
            <person name="Mongue J. A."/>
            <person name="Jaron S. K."/>
        </authorList>
    </citation>
    <scope>NUCLEOTIDE SEQUENCE</scope>
</reference>
<feature type="transmembrane region" description="Helical" evidence="8">
    <location>
        <begin position="55"/>
        <end position="75"/>
    </location>
</feature>
<dbReference type="GO" id="GO:0003725">
    <property type="term" value="F:double-stranded RNA binding"/>
    <property type="evidence" value="ECO:0007669"/>
    <property type="project" value="TreeGrafter"/>
</dbReference>
<feature type="transmembrane region" description="Helical" evidence="8">
    <location>
        <begin position="423"/>
        <end position="442"/>
    </location>
</feature>
<evidence type="ECO:0000256" key="1">
    <source>
        <dbReference type="ARBA" id="ARBA00004141"/>
    </source>
</evidence>
<keyword evidence="6 8" id="KW-0472">Membrane</keyword>
<keyword evidence="4" id="KW-0732">Signal</keyword>
<evidence type="ECO:0000256" key="7">
    <source>
        <dbReference type="ARBA" id="ARBA00023180"/>
    </source>
</evidence>
<evidence type="ECO:0000256" key="8">
    <source>
        <dbReference type="SAM" id="Phobius"/>
    </source>
</evidence>